<evidence type="ECO:0000313" key="3">
    <source>
        <dbReference type="Proteomes" id="UP001375743"/>
    </source>
</evidence>
<dbReference type="Pfam" id="PF04255">
    <property type="entry name" value="DUF433"/>
    <property type="match status" value="1"/>
</dbReference>
<dbReference type="SUPFAM" id="SSF46689">
    <property type="entry name" value="Homeodomain-like"/>
    <property type="match status" value="1"/>
</dbReference>
<evidence type="ECO:0000256" key="1">
    <source>
        <dbReference type="SAM" id="MobiDB-lite"/>
    </source>
</evidence>
<dbReference type="Gene3D" id="1.10.10.10">
    <property type="entry name" value="Winged helix-like DNA-binding domain superfamily/Winged helix DNA-binding domain"/>
    <property type="match status" value="1"/>
</dbReference>
<dbReference type="InterPro" id="IPR007367">
    <property type="entry name" value="DUF433"/>
</dbReference>
<protein>
    <submittedName>
        <fullName evidence="2">DUF433 domain-containing protein</fullName>
    </submittedName>
</protein>
<organism evidence="2 3">
    <name type="scientific">Benzoatithermus flavus</name>
    <dbReference type="NCBI Taxonomy" id="3108223"/>
    <lineage>
        <taxon>Bacteria</taxon>
        <taxon>Pseudomonadati</taxon>
        <taxon>Pseudomonadota</taxon>
        <taxon>Alphaproteobacteria</taxon>
        <taxon>Geminicoccales</taxon>
        <taxon>Geminicoccaceae</taxon>
        <taxon>Benzoatithermus</taxon>
    </lineage>
</organism>
<sequence length="88" mass="9803">MSHAARLSCRHERAGTTPYHLRSRQDGGRACIRGMSATVSTIVKLVAAGTSENEILTAYLYLEREDIRAALLAAQHHRSRRNIVTMRA</sequence>
<accession>A0ABU8XSG0</accession>
<proteinExistence type="predicted"/>
<dbReference type="InterPro" id="IPR036388">
    <property type="entry name" value="WH-like_DNA-bd_sf"/>
</dbReference>
<dbReference type="EMBL" id="JBBLZC010000012">
    <property type="protein sequence ID" value="MEK0084118.1"/>
    <property type="molecule type" value="Genomic_DNA"/>
</dbReference>
<name>A0ABU8XSG0_9PROT</name>
<comment type="caution">
    <text evidence="2">The sequence shown here is derived from an EMBL/GenBank/DDBJ whole genome shotgun (WGS) entry which is preliminary data.</text>
</comment>
<gene>
    <name evidence="2" type="ORF">U1T56_13215</name>
</gene>
<reference evidence="2 3" key="1">
    <citation type="submission" date="2024-01" db="EMBL/GenBank/DDBJ databases">
        <title>Multi-omics insights into the function and evolution of sodium benzoate biodegradation pathways in Benzoatithermus flavus gen. nov., sp. nov. from hot spring.</title>
        <authorList>
            <person name="Hu C.-J."/>
            <person name="Li W.-J."/>
        </authorList>
    </citation>
    <scope>NUCLEOTIDE SEQUENCE [LARGE SCALE GENOMIC DNA]</scope>
    <source>
        <strain evidence="2 3">SYSU G07066</strain>
    </source>
</reference>
<feature type="region of interest" description="Disordered" evidence="1">
    <location>
        <begin position="1"/>
        <end position="22"/>
    </location>
</feature>
<dbReference type="InterPro" id="IPR009057">
    <property type="entry name" value="Homeodomain-like_sf"/>
</dbReference>
<evidence type="ECO:0000313" key="2">
    <source>
        <dbReference type="EMBL" id="MEK0084118.1"/>
    </source>
</evidence>
<dbReference type="Proteomes" id="UP001375743">
    <property type="component" value="Unassembled WGS sequence"/>
</dbReference>
<keyword evidence="3" id="KW-1185">Reference proteome</keyword>